<dbReference type="CDD" id="cd01741">
    <property type="entry name" value="GATase1_1"/>
    <property type="match status" value="1"/>
</dbReference>
<evidence type="ECO:0000313" key="2">
    <source>
        <dbReference type="EMBL" id="ABK16295.1"/>
    </source>
</evidence>
<dbReference type="SUPFAM" id="SSF52317">
    <property type="entry name" value="Class I glutamine amidotransferase-like"/>
    <property type="match status" value="1"/>
</dbReference>
<organism evidence="2 3">
    <name type="scientific">Syntrophobacter fumaroxidans (strain DSM 10017 / MPOB)</name>
    <dbReference type="NCBI Taxonomy" id="335543"/>
    <lineage>
        <taxon>Bacteria</taxon>
        <taxon>Pseudomonadati</taxon>
        <taxon>Thermodesulfobacteriota</taxon>
        <taxon>Syntrophobacteria</taxon>
        <taxon>Syntrophobacterales</taxon>
        <taxon>Syntrophobacteraceae</taxon>
        <taxon>Syntrophobacter</taxon>
    </lineage>
</organism>
<dbReference type="Proteomes" id="UP000001784">
    <property type="component" value="Chromosome"/>
</dbReference>
<dbReference type="Pfam" id="PF00117">
    <property type="entry name" value="GATase"/>
    <property type="match status" value="1"/>
</dbReference>
<dbReference type="PANTHER" id="PTHR42695:SF5">
    <property type="entry name" value="GLUTAMINE AMIDOTRANSFERASE YLR126C-RELATED"/>
    <property type="match status" value="1"/>
</dbReference>
<dbReference type="Gene3D" id="3.40.50.880">
    <property type="match status" value="1"/>
</dbReference>
<keyword evidence="3" id="KW-1185">Reference proteome</keyword>
<dbReference type="GO" id="GO:0016740">
    <property type="term" value="F:transferase activity"/>
    <property type="evidence" value="ECO:0007669"/>
    <property type="project" value="UniProtKB-KW"/>
</dbReference>
<dbReference type="eggNOG" id="COG0518">
    <property type="taxonomic scope" value="Bacteria"/>
</dbReference>
<dbReference type="STRING" id="335543.Sfum_0596"/>
<reference evidence="2 3" key="1">
    <citation type="submission" date="2006-10" db="EMBL/GenBank/DDBJ databases">
        <title>Complete sequence of Syntrophobacter fumaroxidans MPOB.</title>
        <authorList>
            <consortium name="US DOE Joint Genome Institute"/>
            <person name="Copeland A."/>
            <person name="Lucas S."/>
            <person name="Lapidus A."/>
            <person name="Barry K."/>
            <person name="Detter J.C."/>
            <person name="Glavina del Rio T."/>
            <person name="Hammon N."/>
            <person name="Israni S."/>
            <person name="Pitluck S."/>
            <person name="Goltsman E.G."/>
            <person name="Martinez M."/>
            <person name="Schmutz J."/>
            <person name="Larimer F."/>
            <person name="Land M."/>
            <person name="Hauser L."/>
            <person name="Kyrpides N."/>
            <person name="Kim E."/>
            <person name="Boone D.R."/>
            <person name="Brockman F."/>
            <person name="Culley D."/>
            <person name="Ferry J."/>
            <person name="Gunsalus R."/>
            <person name="McInerney M.J."/>
            <person name="Morrison M."/>
            <person name="Plugge C."/>
            <person name="Rohlin L."/>
            <person name="Scholten J."/>
            <person name="Sieber J."/>
            <person name="Stams A.J.M."/>
            <person name="Worm P."/>
            <person name="Henstra A.M."/>
            <person name="Richardson P."/>
        </authorList>
    </citation>
    <scope>NUCLEOTIDE SEQUENCE [LARGE SCALE GENOMIC DNA]</scope>
    <source>
        <strain evidence="3">DSM 10017 / MPOB</strain>
    </source>
</reference>
<dbReference type="OrthoDB" id="9813383at2"/>
<evidence type="ECO:0000259" key="1">
    <source>
        <dbReference type="Pfam" id="PF00117"/>
    </source>
</evidence>
<feature type="domain" description="Glutamine amidotransferase" evidence="1">
    <location>
        <begin position="42"/>
        <end position="182"/>
    </location>
</feature>
<dbReference type="PROSITE" id="PS51273">
    <property type="entry name" value="GATASE_TYPE_1"/>
    <property type="match status" value="1"/>
</dbReference>
<name>A0LFU3_SYNFM</name>
<keyword evidence="2" id="KW-0808">Transferase</keyword>
<dbReference type="GO" id="GO:0005829">
    <property type="term" value="C:cytosol"/>
    <property type="evidence" value="ECO:0007669"/>
    <property type="project" value="TreeGrafter"/>
</dbReference>
<dbReference type="HOGENOM" id="CLU_054974_3_3_7"/>
<evidence type="ECO:0000313" key="3">
    <source>
        <dbReference type="Proteomes" id="UP000001784"/>
    </source>
</evidence>
<dbReference type="FunFam" id="3.40.50.880:FF:000033">
    <property type="entry name" value="Glutamine amidotransferase class-I"/>
    <property type="match status" value="1"/>
</dbReference>
<dbReference type="RefSeq" id="WP_011697468.1">
    <property type="nucleotide sequence ID" value="NC_008554.1"/>
</dbReference>
<gene>
    <name evidence="2" type="ordered locus">Sfum_0596</name>
</gene>
<sequence length="233" mass="25697">MKLHTLQHVPFEGLANLEKWAVKAGFSISCTGLYADAALPRVADIDWLVVMGGPMNIYEEDRYPWLVEEKKFIAEAIEKNKIVLGICLGAQLISDVLGGKVYRNGEKEIGWFPVSLTPEAAESVVFSALPPRFTAFHWHGDTFHLAPGATRTARSDACAVQAFEANGGRVVGLQFHLESSAESIRLLIDNCGDELAPAPYIQRKHEIVSQEHYLGEISTTMTTLLDAVKRNFA</sequence>
<dbReference type="InterPro" id="IPR029062">
    <property type="entry name" value="Class_I_gatase-like"/>
</dbReference>
<dbReference type="InterPro" id="IPR044992">
    <property type="entry name" value="ChyE-like"/>
</dbReference>
<dbReference type="EMBL" id="CP000478">
    <property type="protein sequence ID" value="ABK16295.1"/>
    <property type="molecule type" value="Genomic_DNA"/>
</dbReference>
<dbReference type="PANTHER" id="PTHR42695">
    <property type="entry name" value="GLUTAMINE AMIDOTRANSFERASE YLR126C-RELATED"/>
    <property type="match status" value="1"/>
</dbReference>
<dbReference type="InterPro" id="IPR017926">
    <property type="entry name" value="GATASE"/>
</dbReference>
<proteinExistence type="predicted"/>
<protein>
    <submittedName>
        <fullName evidence="2">Glutamine amidotransferase class-I</fullName>
    </submittedName>
</protein>
<dbReference type="InParanoid" id="A0LFU3"/>
<accession>A0LFU3</accession>
<dbReference type="KEGG" id="sfu:Sfum_0596"/>
<dbReference type="AlphaFoldDB" id="A0LFU3"/>
<keyword evidence="2" id="KW-0315">Glutamine amidotransferase</keyword>